<dbReference type="GO" id="GO:0004016">
    <property type="term" value="F:adenylate cyclase activity"/>
    <property type="evidence" value="ECO:0007669"/>
    <property type="project" value="UniProtKB-ARBA"/>
</dbReference>
<dbReference type="Pfam" id="PF01590">
    <property type="entry name" value="GAF"/>
    <property type="match status" value="1"/>
</dbReference>
<dbReference type="Pfam" id="PF00672">
    <property type="entry name" value="HAMP"/>
    <property type="match status" value="1"/>
</dbReference>
<dbReference type="InterPro" id="IPR000700">
    <property type="entry name" value="PAS-assoc_C"/>
</dbReference>
<evidence type="ECO:0000313" key="12">
    <source>
        <dbReference type="Proteomes" id="UP000189818"/>
    </source>
</evidence>
<evidence type="ECO:0000313" key="11">
    <source>
        <dbReference type="EMBL" id="SKC03910.1"/>
    </source>
</evidence>
<feature type="transmembrane region" description="Helical" evidence="7">
    <location>
        <begin position="59"/>
        <end position="82"/>
    </location>
</feature>
<dbReference type="RefSeq" id="WP_079650264.1">
    <property type="nucleotide sequence ID" value="NZ_FUYM01000012.1"/>
</dbReference>
<feature type="domain" description="HAMP" evidence="10">
    <location>
        <begin position="281"/>
        <end position="334"/>
    </location>
</feature>
<gene>
    <name evidence="11" type="ORF">SAMN06295920_11250</name>
</gene>
<evidence type="ECO:0000259" key="9">
    <source>
        <dbReference type="PROSITE" id="PS50125"/>
    </source>
</evidence>
<name>A0A1T5G639_9SPHN</name>
<feature type="transmembrane region" description="Helical" evidence="7">
    <location>
        <begin position="126"/>
        <end position="147"/>
    </location>
</feature>
<dbReference type="SMART" id="SM00304">
    <property type="entry name" value="HAMP"/>
    <property type="match status" value="1"/>
</dbReference>
<dbReference type="CDD" id="cd00130">
    <property type="entry name" value="PAS"/>
    <property type="match status" value="1"/>
</dbReference>
<feature type="transmembrane region" description="Helical" evidence="7">
    <location>
        <begin position="153"/>
        <end position="174"/>
    </location>
</feature>
<dbReference type="Pfam" id="PF13426">
    <property type="entry name" value="PAS_9"/>
    <property type="match status" value="1"/>
</dbReference>
<feature type="transmembrane region" description="Helical" evidence="7">
    <location>
        <begin position="257"/>
        <end position="280"/>
    </location>
</feature>
<feature type="domain" description="PAC" evidence="8">
    <location>
        <begin position="568"/>
        <end position="620"/>
    </location>
</feature>
<dbReference type="InterPro" id="IPR050697">
    <property type="entry name" value="Adenylyl/Guanylyl_Cyclase_3/4"/>
</dbReference>
<keyword evidence="4 7" id="KW-0812">Transmembrane</keyword>
<keyword evidence="5 7" id="KW-1133">Transmembrane helix</keyword>
<dbReference type="GO" id="GO:0030313">
    <property type="term" value="C:cell envelope"/>
    <property type="evidence" value="ECO:0007669"/>
    <property type="project" value="UniProtKB-SubCell"/>
</dbReference>
<dbReference type="SMART" id="SM00065">
    <property type="entry name" value="GAF"/>
    <property type="match status" value="1"/>
</dbReference>
<dbReference type="CDD" id="cd07302">
    <property type="entry name" value="CHD"/>
    <property type="match status" value="1"/>
</dbReference>
<feature type="domain" description="Guanylate cyclase" evidence="9">
    <location>
        <begin position="646"/>
        <end position="778"/>
    </location>
</feature>
<dbReference type="PANTHER" id="PTHR43081:SF1">
    <property type="entry name" value="ADENYLATE CYCLASE, TERMINAL-DIFFERENTIATION SPECIFIC"/>
    <property type="match status" value="1"/>
</dbReference>
<dbReference type="STRING" id="439228.SAMN06295920_11250"/>
<dbReference type="GO" id="GO:0016020">
    <property type="term" value="C:membrane"/>
    <property type="evidence" value="ECO:0007669"/>
    <property type="project" value="InterPro"/>
</dbReference>
<evidence type="ECO:0000259" key="8">
    <source>
        <dbReference type="PROSITE" id="PS50113"/>
    </source>
</evidence>
<dbReference type="PANTHER" id="PTHR43081">
    <property type="entry name" value="ADENYLATE CYCLASE, TERMINAL-DIFFERENTIATION SPECIFIC-RELATED"/>
    <property type="match status" value="1"/>
</dbReference>
<keyword evidence="3" id="KW-1003">Cell membrane</keyword>
<evidence type="ECO:0000256" key="7">
    <source>
        <dbReference type="SAM" id="Phobius"/>
    </source>
</evidence>
<dbReference type="InterPro" id="IPR003660">
    <property type="entry name" value="HAMP_dom"/>
</dbReference>
<feature type="transmembrane region" description="Helical" evidence="7">
    <location>
        <begin position="215"/>
        <end position="237"/>
    </location>
</feature>
<sequence>MTELKPIAGAGAETRAMPPPGARALFWRLVWLYQGGCTTAIVITMALVLFGLELDLRQWLILIGMTPVVVAIYNLSDVYLIVRHYRPIDAALRALDAGTQPPQPVIMAAVVRALNLPFYSFMRVTFLHGPIVTVMVCMALPFANWAFDAGYQGWQVLVFAATCLFFASPTHAIFEYFGVARALVPTIVRLSEQLDGGLPPEYQQQLVAIRLKSKLLYLTIFVAALPLIFFAASIIFKVQRMFVLQGIDPTPSMMMPLYIWITGVVCICMLGSVMMALLTAHEVSRSASRLIDSMRQVERGDLDEVKLEVVSTDEYADIFRGFQHMLEALREEQLILEVSNDLAGELKLEILIARIMRTTTELLNAERSTLFVYDRKTDELFSLFAEGDLVREIRLPSNRGIAGAVFTSGVAETITDPYADPRFNPEVDRATGFVTRSILCQPIFDKHGGRIGVTQVLNKRDAAAFTAKDEARLRAFSAQIAVCLENARLFDDVLYMKNYNEAILKSTSNAVITFDEDRRIVTSNEAARRLMDASDGLIGASARDAFTGSNAWIAERLERTDRDREAYLAVDAELIGRDGKASSINLTAAPLVDANDAVIGSMLVMEDITSEKRVRSTMARYMSKEVADQLLEAGESELTGKDQTVSILFSDVRGFTTIAEKIGARETVTMLNSYFTEMVDVIFAHKGILDKYIGDAIMALFGAPFAGPNDADNAVATANQMLVELAALNLKRAAMGEKPIDIGLGISTGDVIVGNIGSIKRMEYTVIGDSVNLASRLEGANKAYGSKILFSEFTHARLADPRLVREIDLIRVKGKDFPVGVHESLGYRAAEIDRGLGAMLEHYEAGFAAYRAMAWDDAEQAFLAALRAMPGDGPSAMYVERCRAFAKTPPPADWDGVWTLTSK</sequence>
<accession>A0A1T5G639</accession>
<dbReference type="CDD" id="cd06225">
    <property type="entry name" value="HAMP"/>
    <property type="match status" value="1"/>
</dbReference>
<dbReference type="PROSITE" id="PS50885">
    <property type="entry name" value="HAMP"/>
    <property type="match status" value="1"/>
</dbReference>
<dbReference type="SUPFAM" id="SSF55785">
    <property type="entry name" value="PYP-like sensor domain (PAS domain)"/>
    <property type="match status" value="1"/>
</dbReference>
<protein>
    <submittedName>
        <fullName evidence="11">Adenylate cyclase</fullName>
    </submittedName>
</protein>
<dbReference type="SUPFAM" id="SSF55781">
    <property type="entry name" value="GAF domain-like"/>
    <property type="match status" value="1"/>
</dbReference>
<evidence type="ECO:0000256" key="5">
    <source>
        <dbReference type="ARBA" id="ARBA00022989"/>
    </source>
</evidence>
<dbReference type="InterPro" id="IPR029787">
    <property type="entry name" value="Nucleotide_cyclase"/>
</dbReference>
<evidence type="ECO:0000256" key="6">
    <source>
        <dbReference type="ARBA" id="ARBA00023136"/>
    </source>
</evidence>
<dbReference type="Gene3D" id="3.30.450.20">
    <property type="entry name" value="PAS domain"/>
    <property type="match status" value="1"/>
</dbReference>
<evidence type="ECO:0000256" key="2">
    <source>
        <dbReference type="ARBA" id="ARBA00005381"/>
    </source>
</evidence>
<dbReference type="NCBIfam" id="TIGR00229">
    <property type="entry name" value="sensory_box"/>
    <property type="match status" value="1"/>
</dbReference>
<dbReference type="PROSITE" id="PS50125">
    <property type="entry name" value="GUANYLATE_CYCLASE_2"/>
    <property type="match status" value="1"/>
</dbReference>
<dbReference type="FunFam" id="3.30.70.1230:FF:000016">
    <property type="entry name" value="Adenylate/guanylate cyclase domain-containing protein"/>
    <property type="match status" value="1"/>
</dbReference>
<organism evidence="11 12">
    <name type="scientific">Rhizorhabdus histidinilytica</name>
    <dbReference type="NCBI Taxonomy" id="439228"/>
    <lineage>
        <taxon>Bacteria</taxon>
        <taxon>Pseudomonadati</taxon>
        <taxon>Pseudomonadota</taxon>
        <taxon>Alphaproteobacteria</taxon>
        <taxon>Sphingomonadales</taxon>
        <taxon>Sphingomonadaceae</taxon>
        <taxon>Rhizorhabdus</taxon>
    </lineage>
</organism>
<dbReference type="AlphaFoldDB" id="A0A1T5G639"/>
<dbReference type="Gene3D" id="3.30.450.40">
    <property type="match status" value="1"/>
</dbReference>
<feature type="transmembrane region" description="Helical" evidence="7">
    <location>
        <begin position="31"/>
        <end position="52"/>
    </location>
</feature>
<dbReference type="InterPro" id="IPR003018">
    <property type="entry name" value="GAF"/>
</dbReference>
<dbReference type="GO" id="GO:0006171">
    <property type="term" value="P:cAMP biosynthetic process"/>
    <property type="evidence" value="ECO:0007669"/>
    <property type="project" value="TreeGrafter"/>
</dbReference>
<dbReference type="SUPFAM" id="SSF55073">
    <property type="entry name" value="Nucleotide cyclase"/>
    <property type="match status" value="1"/>
</dbReference>
<dbReference type="InterPro" id="IPR000014">
    <property type="entry name" value="PAS"/>
</dbReference>
<dbReference type="Gene3D" id="3.30.70.1230">
    <property type="entry name" value="Nucleotide cyclase"/>
    <property type="match status" value="1"/>
</dbReference>
<evidence type="ECO:0000256" key="4">
    <source>
        <dbReference type="ARBA" id="ARBA00022692"/>
    </source>
</evidence>
<dbReference type="PROSITE" id="PS50113">
    <property type="entry name" value="PAC"/>
    <property type="match status" value="1"/>
</dbReference>
<dbReference type="SMART" id="SM00044">
    <property type="entry name" value="CYCc"/>
    <property type="match status" value="1"/>
</dbReference>
<dbReference type="Pfam" id="PF00211">
    <property type="entry name" value="Guanylate_cyc"/>
    <property type="match status" value="1"/>
</dbReference>
<dbReference type="EMBL" id="FUYM01000012">
    <property type="protein sequence ID" value="SKC03910.1"/>
    <property type="molecule type" value="Genomic_DNA"/>
</dbReference>
<comment type="subcellular location">
    <subcellularLocation>
        <location evidence="1">Cell envelope</location>
    </subcellularLocation>
</comment>
<reference evidence="12" key="1">
    <citation type="submission" date="2017-02" db="EMBL/GenBank/DDBJ databases">
        <authorList>
            <person name="Varghese N."/>
            <person name="Submissions S."/>
        </authorList>
    </citation>
    <scope>NUCLEOTIDE SEQUENCE [LARGE SCALE GENOMIC DNA]</scope>
    <source>
        <strain evidence="12">UM2</strain>
    </source>
</reference>
<keyword evidence="12" id="KW-1185">Reference proteome</keyword>
<dbReference type="InterPro" id="IPR029016">
    <property type="entry name" value="GAF-like_dom_sf"/>
</dbReference>
<comment type="similarity">
    <text evidence="2">Belongs to the adenylyl cyclase class-3 family.</text>
</comment>
<evidence type="ECO:0000256" key="1">
    <source>
        <dbReference type="ARBA" id="ARBA00004196"/>
    </source>
</evidence>
<evidence type="ECO:0000259" key="10">
    <source>
        <dbReference type="PROSITE" id="PS50885"/>
    </source>
</evidence>
<dbReference type="InterPro" id="IPR001054">
    <property type="entry name" value="A/G_cyclase"/>
</dbReference>
<dbReference type="Proteomes" id="UP000189818">
    <property type="component" value="Unassembled WGS sequence"/>
</dbReference>
<evidence type="ECO:0000256" key="3">
    <source>
        <dbReference type="ARBA" id="ARBA00022475"/>
    </source>
</evidence>
<dbReference type="InterPro" id="IPR035965">
    <property type="entry name" value="PAS-like_dom_sf"/>
</dbReference>
<keyword evidence="6 7" id="KW-0472">Membrane</keyword>
<dbReference type="GO" id="GO:0035556">
    <property type="term" value="P:intracellular signal transduction"/>
    <property type="evidence" value="ECO:0007669"/>
    <property type="project" value="InterPro"/>
</dbReference>
<proteinExistence type="inferred from homology"/>
<dbReference type="OrthoDB" id="9789782at2"/>
<dbReference type="Gene3D" id="6.10.340.10">
    <property type="match status" value="1"/>
</dbReference>